<feature type="domain" description="Folliculin DENN" evidence="1">
    <location>
        <begin position="31"/>
        <end position="119"/>
    </location>
</feature>
<proteinExistence type="predicted"/>
<reference evidence="2 3" key="1">
    <citation type="submission" date="2023-04" db="EMBL/GenBank/DDBJ databases">
        <title>Genome of Basidiobolus ranarum AG-B5.</title>
        <authorList>
            <person name="Stajich J.E."/>
            <person name="Carter-House D."/>
            <person name="Gryganskyi A."/>
        </authorList>
    </citation>
    <scope>NUCLEOTIDE SEQUENCE [LARGE SCALE GENOMIC DNA]</scope>
    <source>
        <strain evidence="2 3">AG-B5</strain>
    </source>
</reference>
<comment type="caution">
    <text evidence="2">The sequence shown here is derived from an EMBL/GenBank/DDBJ whole genome shotgun (WGS) entry which is preliminary data.</text>
</comment>
<dbReference type="InterPro" id="IPR044886">
    <property type="entry name" value="FLCN_DENN_C_sf"/>
</dbReference>
<evidence type="ECO:0000313" key="2">
    <source>
        <dbReference type="EMBL" id="KAK9768722.1"/>
    </source>
</evidence>
<gene>
    <name evidence="2" type="ORF">K7432_000405</name>
</gene>
<keyword evidence="3" id="KW-1185">Reference proteome</keyword>
<dbReference type="Pfam" id="PF16692">
    <property type="entry name" value="Folliculin_C"/>
    <property type="match status" value="1"/>
</dbReference>
<protein>
    <recommendedName>
        <fullName evidence="1">Folliculin DENN domain-containing protein</fullName>
    </recommendedName>
</protein>
<dbReference type="EMBL" id="JASJQH010000007">
    <property type="protein sequence ID" value="KAK9768722.1"/>
    <property type="molecule type" value="Genomic_DNA"/>
</dbReference>
<organism evidence="2 3">
    <name type="scientific">Basidiobolus ranarum</name>
    <dbReference type="NCBI Taxonomy" id="34480"/>
    <lineage>
        <taxon>Eukaryota</taxon>
        <taxon>Fungi</taxon>
        <taxon>Fungi incertae sedis</taxon>
        <taxon>Zoopagomycota</taxon>
        <taxon>Entomophthoromycotina</taxon>
        <taxon>Basidiobolomycetes</taxon>
        <taxon>Basidiobolales</taxon>
        <taxon>Basidiobolaceae</taxon>
        <taxon>Basidiobolus</taxon>
    </lineage>
</organism>
<name>A0ABR2X4L5_9FUNG</name>
<evidence type="ECO:0000313" key="3">
    <source>
        <dbReference type="Proteomes" id="UP001479436"/>
    </source>
</evidence>
<evidence type="ECO:0000259" key="1">
    <source>
        <dbReference type="Pfam" id="PF16692"/>
    </source>
</evidence>
<sequence>MLFLTYEIHVGDGKDWKLNFGSEESIPSKNSEINVDNSREAPSFMDQLEAVLKLPLSPQIIHMQIIILKENWLRKTKQFIQFVRAGGGDNPNAIKDFLNVLAIKDNDLLILRFWARALRFKS</sequence>
<accession>A0ABR2X4L5</accession>
<dbReference type="InterPro" id="IPR032035">
    <property type="entry name" value="Folliculin_DENN"/>
</dbReference>
<dbReference type="Proteomes" id="UP001479436">
    <property type="component" value="Unassembled WGS sequence"/>
</dbReference>
<dbReference type="Gene3D" id="1.10.10.1730">
    <property type="entry name" value="Folliculin"/>
    <property type="match status" value="1"/>
</dbReference>